<sequence>MRCESVLLIACISVASAFLQQSVGVRGRLVCGDQPLSGATLKLINEKFGPNNQLAATKTDVFGNYVLSGGIGQIFGLDIKMKIYTSCNKAVMLCDREITLGIPGNFVTRTDRVVNWFNGGVLNMQFKFKDEETSCLH</sequence>
<feature type="chain" id="PRO_5044829708" description="Transthyretin-like family protein" evidence="5">
    <location>
        <begin position="18"/>
        <end position="137"/>
    </location>
</feature>
<comment type="subcellular location">
    <subcellularLocation>
        <location evidence="1">Secreted</location>
    </subcellularLocation>
</comment>
<organism evidence="6 7">
    <name type="scientific">Gnathostoma spinigerum</name>
    <dbReference type="NCBI Taxonomy" id="75299"/>
    <lineage>
        <taxon>Eukaryota</taxon>
        <taxon>Metazoa</taxon>
        <taxon>Ecdysozoa</taxon>
        <taxon>Nematoda</taxon>
        <taxon>Chromadorea</taxon>
        <taxon>Rhabditida</taxon>
        <taxon>Spirurina</taxon>
        <taxon>Gnathostomatomorpha</taxon>
        <taxon>Gnathostomatoidea</taxon>
        <taxon>Gnathostomatidae</taxon>
        <taxon>Gnathostoma</taxon>
    </lineage>
</organism>
<comment type="caution">
    <text evidence="6">The sequence shown here is derived from an EMBL/GenBank/DDBJ whole genome shotgun (WGS) entry which is preliminary data.</text>
</comment>
<accession>A0ABD6EZC6</accession>
<dbReference type="AlphaFoldDB" id="A0ABD6EZC6"/>
<keyword evidence="4 5" id="KW-0732">Signal</keyword>
<dbReference type="InterPro" id="IPR001534">
    <property type="entry name" value="Transthyretin-like"/>
</dbReference>
<evidence type="ECO:0000313" key="6">
    <source>
        <dbReference type="EMBL" id="MFH4983544.1"/>
    </source>
</evidence>
<protein>
    <recommendedName>
        <fullName evidence="8">Transthyretin-like family protein</fullName>
    </recommendedName>
</protein>
<evidence type="ECO:0000256" key="1">
    <source>
        <dbReference type="ARBA" id="ARBA00004613"/>
    </source>
</evidence>
<dbReference type="PANTHER" id="PTHR21700">
    <property type="entry name" value="TRANSTHYRETIN-LIKE FAMILY PROTEIN-RELATED"/>
    <property type="match status" value="1"/>
</dbReference>
<keyword evidence="7" id="KW-1185">Reference proteome</keyword>
<proteinExistence type="inferred from homology"/>
<comment type="similarity">
    <text evidence="2">Belongs to the nematode transthyretin-like family.</text>
</comment>
<dbReference type="PANTHER" id="PTHR21700:SF112">
    <property type="entry name" value="TRANSTHYRETIN-RELATED FAMILY DOMAIN"/>
    <property type="match status" value="1"/>
</dbReference>
<reference evidence="6 7" key="1">
    <citation type="submission" date="2024-08" db="EMBL/GenBank/DDBJ databases">
        <title>Gnathostoma spinigerum genome.</title>
        <authorList>
            <person name="Gonzalez-Bertolin B."/>
            <person name="Monzon S."/>
            <person name="Zaballos A."/>
            <person name="Jimenez P."/>
            <person name="Dekumyoy P."/>
            <person name="Varona S."/>
            <person name="Cuesta I."/>
            <person name="Sumanam S."/>
            <person name="Adisakwattana P."/>
            <person name="Gasser R.B."/>
            <person name="Hernandez-Gonzalez A."/>
            <person name="Young N.D."/>
            <person name="Perteguer M.J."/>
        </authorList>
    </citation>
    <scope>NUCLEOTIDE SEQUENCE [LARGE SCALE GENOMIC DNA]</scope>
    <source>
        <strain evidence="6">AL3</strain>
        <tissue evidence="6">Liver</tissue>
    </source>
</reference>
<evidence type="ECO:0000256" key="5">
    <source>
        <dbReference type="SAM" id="SignalP"/>
    </source>
</evidence>
<dbReference type="Gene3D" id="2.60.40.3330">
    <property type="match status" value="1"/>
</dbReference>
<feature type="signal peptide" evidence="5">
    <location>
        <begin position="1"/>
        <end position="17"/>
    </location>
</feature>
<dbReference type="Pfam" id="PF01060">
    <property type="entry name" value="TTR-52"/>
    <property type="match status" value="1"/>
</dbReference>
<evidence type="ECO:0000256" key="3">
    <source>
        <dbReference type="ARBA" id="ARBA00022525"/>
    </source>
</evidence>
<evidence type="ECO:0000313" key="7">
    <source>
        <dbReference type="Proteomes" id="UP001608902"/>
    </source>
</evidence>
<gene>
    <name evidence="6" type="ORF">AB6A40_010253</name>
</gene>
<evidence type="ECO:0000256" key="4">
    <source>
        <dbReference type="ARBA" id="ARBA00022729"/>
    </source>
</evidence>
<evidence type="ECO:0000256" key="2">
    <source>
        <dbReference type="ARBA" id="ARBA00010112"/>
    </source>
</evidence>
<evidence type="ECO:0008006" key="8">
    <source>
        <dbReference type="Google" id="ProtNLM"/>
    </source>
</evidence>
<dbReference type="EMBL" id="JBGFUD010012745">
    <property type="protein sequence ID" value="MFH4983544.1"/>
    <property type="molecule type" value="Genomic_DNA"/>
</dbReference>
<name>A0ABD6EZC6_9BILA</name>
<dbReference type="InterPro" id="IPR038479">
    <property type="entry name" value="Transthyretin-like_sf"/>
</dbReference>
<dbReference type="GO" id="GO:0005576">
    <property type="term" value="C:extracellular region"/>
    <property type="evidence" value="ECO:0007669"/>
    <property type="project" value="UniProtKB-SubCell"/>
</dbReference>
<dbReference type="Proteomes" id="UP001608902">
    <property type="component" value="Unassembled WGS sequence"/>
</dbReference>
<keyword evidence="3" id="KW-0964">Secreted</keyword>